<dbReference type="PROSITE" id="PS50174">
    <property type="entry name" value="G_PATCH"/>
    <property type="match status" value="1"/>
</dbReference>
<dbReference type="OrthoDB" id="21470at2759"/>
<dbReference type="GO" id="GO:0003676">
    <property type="term" value="F:nucleic acid binding"/>
    <property type="evidence" value="ECO:0007669"/>
    <property type="project" value="UniProtKB-UniRule"/>
</dbReference>
<dbReference type="GO" id="GO:0008380">
    <property type="term" value="P:RNA splicing"/>
    <property type="evidence" value="ECO:0007669"/>
    <property type="project" value="UniProtKB-KW"/>
</dbReference>
<dbReference type="SUPFAM" id="SSF82708">
    <property type="entry name" value="R3H domain"/>
    <property type="match status" value="1"/>
</dbReference>
<keyword evidence="8" id="KW-0539">Nucleus</keyword>
<dbReference type="STRING" id="694573.A0A194VED0"/>
<dbReference type="Pfam" id="PF01424">
    <property type="entry name" value="R3H"/>
    <property type="match status" value="1"/>
</dbReference>
<accession>A0A194VED0</accession>
<evidence type="ECO:0000256" key="1">
    <source>
        <dbReference type="ARBA" id="ARBA00004123"/>
    </source>
</evidence>
<dbReference type="PROSITE" id="PS51061">
    <property type="entry name" value="R3H"/>
    <property type="match status" value="1"/>
</dbReference>
<dbReference type="GO" id="GO:0005737">
    <property type="term" value="C:cytoplasm"/>
    <property type="evidence" value="ECO:0007669"/>
    <property type="project" value="UniProtKB-SubCell"/>
</dbReference>
<feature type="compositionally biased region" description="Polar residues" evidence="9">
    <location>
        <begin position="363"/>
        <end position="373"/>
    </location>
</feature>
<evidence type="ECO:0000256" key="2">
    <source>
        <dbReference type="ARBA" id="ARBA00004496"/>
    </source>
</evidence>
<feature type="compositionally biased region" description="Polar residues" evidence="9">
    <location>
        <begin position="154"/>
        <end position="164"/>
    </location>
</feature>
<feature type="compositionally biased region" description="Acidic residues" evidence="9">
    <location>
        <begin position="298"/>
        <end position="318"/>
    </location>
</feature>
<organism evidence="12 13">
    <name type="scientific">Cytospora mali</name>
    <name type="common">Apple Valsa canker fungus</name>
    <name type="synonym">Valsa mali</name>
    <dbReference type="NCBI Taxonomy" id="578113"/>
    <lineage>
        <taxon>Eukaryota</taxon>
        <taxon>Fungi</taxon>
        <taxon>Dikarya</taxon>
        <taxon>Ascomycota</taxon>
        <taxon>Pezizomycotina</taxon>
        <taxon>Sordariomycetes</taxon>
        <taxon>Sordariomycetidae</taxon>
        <taxon>Diaporthales</taxon>
        <taxon>Cytosporaceae</taxon>
        <taxon>Cytospora</taxon>
    </lineage>
</organism>
<dbReference type="CDD" id="cd02646">
    <property type="entry name" value="R3H_G-patch"/>
    <property type="match status" value="1"/>
</dbReference>
<evidence type="ECO:0000313" key="13">
    <source>
        <dbReference type="Proteomes" id="UP000078576"/>
    </source>
</evidence>
<feature type="compositionally biased region" description="Low complexity" evidence="9">
    <location>
        <begin position="15"/>
        <end position="28"/>
    </location>
</feature>
<dbReference type="Pfam" id="PF01585">
    <property type="entry name" value="G-patch"/>
    <property type="match status" value="1"/>
</dbReference>
<dbReference type="InterPro" id="IPR000467">
    <property type="entry name" value="G_patch_dom"/>
</dbReference>
<evidence type="ECO:0000256" key="3">
    <source>
        <dbReference type="ARBA" id="ARBA00010306"/>
    </source>
</evidence>
<dbReference type="GO" id="GO:0006397">
    <property type="term" value="P:mRNA processing"/>
    <property type="evidence" value="ECO:0007669"/>
    <property type="project" value="UniProtKB-KW"/>
</dbReference>
<dbReference type="Proteomes" id="UP000078576">
    <property type="component" value="Unassembled WGS sequence"/>
</dbReference>
<feature type="region of interest" description="Disordered" evidence="9">
    <location>
        <begin position="107"/>
        <end position="183"/>
    </location>
</feature>
<keyword evidence="5" id="KW-0963">Cytoplasm</keyword>
<dbReference type="EMBL" id="KN714804">
    <property type="protein sequence ID" value="KUI62244.1"/>
    <property type="molecule type" value="Genomic_DNA"/>
</dbReference>
<evidence type="ECO:0000256" key="7">
    <source>
        <dbReference type="ARBA" id="ARBA00023187"/>
    </source>
</evidence>
<dbReference type="AlphaFoldDB" id="A0A194VED0"/>
<feature type="compositionally biased region" description="Basic residues" evidence="9">
    <location>
        <begin position="1"/>
        <end position="14"/>
    </location>
</feature>
<feature type="region of interest" description="Disordered" evidence="9">
    <location>
        <begin position="221"/>
        <end position="246"/>
    </location>
</feature>
<evidence type="ECO:0000313" key="12">
    <source>
        <dbReference type="EMBL" id="KUI62244.1"/>
    </source>
</evidence>
<dbReference type="SMART" id="SM00443">
    <property type="entry name" value="G_patch"/>
    <property type="match status" value="1"/>
</dbReference>
<feature type="domain" description="R3H" evidence="11">
    <location>
        <begin position="489"/>
        <end position="551"/>
    </location>
</feature>
<evidence type="ECO:0000256" key="9">
    <source>
        <dbReference type="SAM" id="MobiDB-lite"/>
    </source>
</evidence>
<dbReference type="InterPro" id="IPR036867">
    <property type="entry name" value="R3H_dom_sf"/>
</dbReference>
<dbReference type="InterPro" id="IPR001374">
    <property type="entry name" value="R3H_dom"/>
</dbReference>
<feature type="region of interest" description="Disordered" evidence="9">
    <location>
        <begin position="1"/>
        <end position="29"/>
    </location>
</feature>
<name>A0A194VED0_CYTMA</name>
<feature type="region of interest" description="Disordered" evidence="9">
    <location>
        <begin position="263"/>
        <end position="337"/>
    </location>
</feature>
<feature type="domain" description="G-patch" evidence="10">
    <location>
        <begin position="618"/>
        <end position="661"/>
    </location>
</feature>
<proteinExistence type="inferred from homology"/>
<keyword evidence="7" id="KW-0508">mRNA splicing</keyword>
<dbReference type="GO" id="GO:0005634">
    <property type="term" value="C:nucleus"/>
    <property type="evidence" value="ECO:0007669"/>
    <property type="project" value="UniProtKB-SubCell"/>
</dbReference>
<protein>
    <recommendedName>
        <fullName evidence="4">Protein SQS1</fullName>
    </recommendedName>
</protein>
<dbReference type="PANTHER" id="PTHR14195">
    <property type="entry name" value="G PATCH DOMAIN CONTAINING PROTEIN 2"/>
    <property type="match status" value="1"/>
</dbReference>
<dbReference type="InterPro" id="IPR034082">
    <property type="entry name" value="R3H_G-patch"/>
</dbReference>
<comment type="similarity">
    <text evidence="3">Belongs to the SQS1 family.</text>
</comment>
<gene>
    <name evidence="12" type="ORF">VP1G_09367</name>
</gene>
<evidence type="ECO:0000259" key="11">
    <source>
        <dbReference type="PROSITE" id="PS51061"/>
    </source>
</evidence>
<sequence length="661" mass="73309">MARNKKGRAGKAARYRAMTTSRQQNQQQDIAAQLMPRAAAAHSFSLRDEARNTAKHTTTWDQESKLRTRPVVFVSAGLIEPLKELDEPAHGHEPPTLDSTIEATAESGVPKQNSRMNGDDPTSVGEAAAASRETQETLRPVPPKEELPFFIDTTGDQKLSSGPHTQPVIIPDPHSLGNETDSSEEVVLFKGRNRRDGDPPPVVDQMTIEVHAVEKTIQQISLDEADKVTPPSPRSSASPPAWQLRGHNDEDAIFADYMANMAADNDNEDNSDDEEDHAPYHAFFGNRDLGGSDGDIVIADESDSDDSEEDHSDDDSPEMLETGEFGGDDMDDVDDETLARLLAKQEELGLDEDEYMLFDGHSGMQSSRNNASTAVRKDNTSFLSNRTSRKQKRGKIPSASAVADVFDELDLMDWERHNTHNQPRKPKSKRGQPTFDISDSELEATLQAAWQKDRISKRERKKEREELRAQGLLGKHADPTDPRVKYQTGMTLDQIKEEMRSFLCGSDDNLTFPPMDANARKVIHDIANKFKIKSKSAGHGETRRPTLYRTNRTVRYNELSFEQVFARTGRKYFPRLDAKGKAPRDGGKTVRSGRGISHAAFTYKEGEVVGASAPELDQKNKGRAMLEKMGWTTGTALGAMDNKGILQPVLHVVKRTKAGLG</sequence>
<evidence type="ECO:0000259" key="10">
    <source>
        <dbReference type="PROSITE" id="PS50174"/>
    </source>
</evidence>
<reference evidence="13" key="1">
    <citation type="submission" date="2014-12" db="EMBL/GenBank/DDBJ databases">
        <title>Genome Sequence of Valsa Canker Pathogens Uncovers a Specific Adaption of Colonization on Woody Bark.</title>
        <authorList>
            <person name="Yin Z."/>
            <person name="Liu H."/>
            <person name="Gao X."/>
            <person name="Li Z."/>
            <person name="Song N."/>
            <person name="Ke X."/>
            <person name="Dai Q."/>
            <person name="Wu Y."/>
            <person name="Sun Y."/>
            <person name="Xu J.-R."/>
            <person name="Kang Z.K."/>
            <person name="Wang L."/>
            <person name="Huang L."/>
        </authorList>
    </citation>
    <scope>NUCLEOTIDE SEQUENCE [LARGE SCALE GENOMIC DNA]</scope>
    <source>
        <strain evidence="13">SXYL134</strain>
    </source>
</reference>
<feature type="compositionally biased region" description="Acidic residues" evidence="9">
    <location>
        <begin position="265"/>
        <end position="276"/>
    </location>
</feature>
<keyword evidence="6" id="KW-0507">mRNA processing</keyword>
<feature type="compositionally biased region" description="Acidic residues" evidence="9">
    <location>
        <begin position="326"/>
        <end position="336"/>
    </location>
</feature>
<dbReference type="SMART" id="SM00393">
    <property type="entry name" value="R3H"/>
    <property type="match status" value="1"/>
</dbReference>
<evidence type="ECO:0000256" key="8">
    <source>
        <dbReference type="ARBA" id="ARBA00023242"/>
    </source>
</evidence>
<feature type="region of interest" description="Disordered" evidence="9">
    <location>
        <begin position="360"/>
        <end position="399"/>
    </location>
</feature>
<evidence type="ECO:0000256" key="6">
    <source>
        <dbReference type="ARBA" id="ARBA00022664"/>
    </source>
</evidence>
<evidence type="ECO:0000256" key="4">
    <source>
        <dbReference type="ARBA" id="ARBA00018964"/>
    </source>
</evidence>
<dbReference type="InterPro" id="IPR051189">
    <property type="entry name" value="Splicing_assoc_domain"/>
</dbReference>
<comment type="subcellular location">
    <subcellularLocation>
        <location evidence="2">Cytoplasm</location>
    </subcellularLocation>
    <subcellularLocation>
        <location evidence="1">Nucleus</location>
    </subcellularLocation>
</comment>
<evidence type="ECO:0000256" key="5">
    <source>
        <dbReference type="ARBA" id="ARBA00022490"/>
    </source>
</evidence>
<dbReference type="Gene3D" id="3.30.1370.50">
    <property type="entry name" value="R3H-like domain"/>
    <property type="match status" value="1"/>
</dbReference>
<keyword evidence="13" id="KW-1185">Reference proteome</keyword>